<accession>A0A4R6RXQ7</accession>
<proteinExistence type="inferred from homology"/>
<dbReference type="RefSeq" id="WP_208115908.1">
    <property type="nucleotide sequence ID" value="NZ_SNXZ01000008.1"/>
</dbReference>
<evidence type="ECO:0000313" key="4">
    <source>
        <dbReference type="Proteomes" id="UP000295444"/>
    </source>
</evidence>
<gene>
    <name evidence="3" type="ORF">EV186_10892</name>
</gene>
<keyword evidence="4" id="KW-1185">Reference proteome</keyword>
<organism evidence="3 4">
    <name type="scientific">Labedaea rhizosphaerae</name>
    <dbReference type="NCBI Taxonomy" id="598644"/>
    <lineage>
        <taxon>Bacteria</taxon>
        <taxon>Bacillati</taxon>
        <taxon>Actinomycetota</taxon>
        <taxon>Actinomycetes</taxon>
        <taxon>Pseudonocardiales</taxon>
        <taxon>Pseudonocardiaceae</taxon>
        <taxon>Labedaea</taxon>
    </lineage>
</organism>
<protein>
    <submittedName>
        <fullName evidence="3">Enoyl-CoA hydratase /trans-2,cis-3 decenoyl-[acyl-carrier-protein] isomerase</fullName>
    </submittedName>
</protein>
<dbReference type="PROSITE" id="PS00166">
    <property type="entry name" value="ENOYL_COA_HYDRATASE"/>
    <property type="match status" value="1"/>
</dbReference>
<keyword evidence="3" id="KW-0413">Isomerase</keyword>
<dbReference type="CDD" id="cd06558">
    <property type="entry name" value="crotonase-like"/>
    <property type="match status" value="1"/>
</dbReference>
<dbReference type="AlphaFoldDB" id="A0A4R6RXQ7"/>
<dbReference type="InterPro" id="IPR018376">
    <property type="entry name" value="Enoyl-CoA_hyd/isom_CS"/>
</dbReference>
<dbReference type="Proteomes" id="UP000295444">
    <property type="component" value="Unassembled WGS sequence"/>
</dbReference>
<comment type="caution">
    <text evidence="3">The sequence shown here is derived from an EMBL/GenBank/DDBJ whole genome shotgun (WGS) entry which is preliminary data.</text>
</comment>
<dbReference type="Gene3D" id="3.90.226.10">
    <property type="entry name" value="2-enoyl-CoA Hydratase, Chain A, domain 1"/>
    <property type="match status" value="1"/>
</dbReference>
<evidence type="ECO:0000256" key="1">
    <source>
        <dbReference type="ARBA" id="ARBA00005254"/>
    </source>
</evidence>
<sequence>MIDLETLTLSVTDRMAVLTVNRPGRMNSMTVRMFTEFGLVAEALRDTEVRTLVITGAGDRAFCAGFDLDEIHVIADMTVREFLRFQETATGGLAALHTLPFPVIAAINGAASGGGLSLALAADLRLAVPTATFRAPFTKVGLSVGDLGTSWLLPRLIGTGRAAELVYTARPLDAAEAERIGLVNRVVPAESLMATVVELAESIQAHSSAGIGRSKRALLHNQEGSYSTALHTI</sequence>
<dbReference type="Pfam" id="PF00378">
    <property type="entry name" value="ECH_1"/>
    <property type="match status" value="1"/>
</dbReference>
<dbReference type="GO" id="GO:0006635">
    <property type="term" value="P:fatty acid beta-oxidation"/>
    <property type="evidence" value="ECO:0007669"/>
    <property type="project" value="TreeGrafter"/>
</dbReference>
<dbReference type="PANTHER" id="PTHR11941:SF130">
    <property type="entry name" value="ENOYL-COA HYDRATASE ECHA12-RELATED"/>
    <property type="match status" value="1"/>
</dbReference>
<dbReference type="InterPro" id="IPR001753">
    <property type="entry name" value="Enoyl-CoA_hydra/iso"/>
</dbReference>
<comment type="similarity">
    <text evidence="1 2">Belongs to the enoyl-CoA hydratase/isomerase family.</text>
</comment>
<evidence type="ECO:0000256" key="2">
    <source>
        <dbReference type="RuleBase" id="RU003707"/>
    </source>
</evidence>
<name>A0A4R6RXQ7_LABRH</name>
<evidence type="ECO:0000313" key="3">
    <source>
        <dbReference type="EMBL" id="TDP91882.1"/>
    </source>
</evidence>
<dbReference type="SUPFAM" id="SSF52096">
    <property type="entry name" value="ClpP/crotonase"/>
    <property type="match status" value="1"/>
</dbReference>
<dbReference type="InterPro" id="IPR029045">
    <property type="entry name" value="ClpP/crotonase-like_dom_sf"/>
</dbReference>
<dbReference type="EMBL" id="SNXZ01000008">
    <property type="protein sequence ID" value="TDP91882.1"/>
    <property type="molecule type" value="Genomic_DNA"/>
</dbReference>
<dbReference type="GO" id="GO:0016853">
    <property type="term" value="F:isomerase activity"/>
    <property type="evidence" value="ECO:0007669"/>
    <property type="project" value="UniProtKB-KW"/>
</dbReference>
<dbReference type="PANTHER" id="PTHR11941">
    <property type="entry name" value="ENOYL-COA HYDRATASE-RELATED"/>
    <property type="match status" value="1"/>
</dbReference>
<reference evidence="3 4" key="1">
    <citation type="submission" date="2019-03" db="EMBL/GenBank/DDBJ databases">
        <title>Genomic Encyclopedia of Type Strains, Phase IV (KMG-IV): sequencing the most valuable type-strain genomes for metagenomic binning, comparative biology and taxonomic classification.</title>
        <authorList>
            <person name="Goeker M."/>
        </authorList>
    </citation>
    <scope>NUCLEOTIDE SEQUENCE [LARGE SCALE GENOMIC DNA]</scope>
    <source>
        <strain evidence="3 4">DSM 45361</strain>
    </source>
</reference>